<evidence type="ECO:0000313" key="3">
    <source>
        <dbReference type="Proteomes" id="UP000290287"/>
    </source>
</evidence>
<keyword evidence="2" id="KW-0808">Transferase</keyword>
<dbReference type="InterPro" id="IPR011611">
    <property type="entry name" value="PfkB_dom"/>
</dbReference>
<dbReference type="InterPro" id="IPR029056">
    <property type="entry name" value="Ribokinase-like"/>
</dbReference>
<dbReference type="SUPFAM" id="SSF53613">
    <property type="entry name" value="Ribokinase-like"/>
    <property type="match status" value="1"/>
</dbReference>
<dbReference type="Proteomes" id="UP000290287">
    <property type="component" value="Unassembled WGS sequence"/>
</dbReference>
<reference evidence="2 3" key="1">
    <citation type="submission" date="2017-10" db="EMBL/GenBank/DDBJ databases">
        <title>Nyctiphanis sp. nov., isolated from the stomach of the euphausiid Nyctiphanes simplex (Hansen, 1911) in the Gulf of California.</title>
        <authorList>
            <person name="Gomez-Gil B."/>
            <person name="Aguilar-Mendez M."/>
            <person name="Lopez-Cortes A."/>
            <person name="Gomez-Gutierrez J."/>
            <person name="Roque A."/>
            <person name="Lang E."/>
            <person name="Gonzalez-Castillo A."/>
        </authorList>
    </citation>
    <scope>NUCLEOTIDE SEQUENCE [LARGE SCALE GENOMIC DNA]</scope>
    <source>
        <strain evidence="2 3">CAIM 600</strain>
    </source>
</reference>
<evidence type="ECO:0000259" key="1">
    <source>
        <dbReference type="Pfam" id="PF00294"/>
    </source>
</evidence>
<keyword evidence="2" id="KW-0418">Kinase</keyword>
<organism evidence="2 3">
    <name type="scientific">Veronia nyctiphanis</name>
    <dbReference type="NCBI Taxonomy" id="1278244"/>
    <lineage>
        <taxon>Bacteria</taxon>
        <taxon>Pseudomonadati</taxon>
        <taxon>Pseudomonadota</taxon>
        <taxon>Gammaproteobacteria</taxon>
        <taxon>Vibrionales</taxon>
        <taxon>Vibrionaceae</taxon>
        <taxon>Veronia</taxon>
    </lineage>
</organism>
<proteinExistence type="predicted"/>
<evidence type="ECO:0000313" key="2">
    <source>
        <dbReference type="EMBL" id="RXJ72770.1"/>
    </source>
</evidence>
<protein>
    <submittedName>
        <fullName evidence="2">2-dehydro-3-deoxygluconokinase</fullName>
    </submittedName>
</protein>
<dbReference type="Gene3D" id="3.40.1190.20">
    <property type="match status" value="1"/>
</dbReference>
<dbReference type="RefSeq" id="WP_129122816.1">
    <property type="nucleotide sequence ID" value="NZ_PEIB01000016.1"/>
</dbReference>
<dbReference type="OrthoDB" id="9776822at2"/>
<dbReference type="AlphaFoldDB" id="A0A4Q0YP37"/>
<feature type="domain" description="Carbohydrate kinase PfkB" evidence="1">
    <location>
        <begin position="19"/>
        <end position="286"/>
    </location>
</feature>
<sequence length="306" mass="34470">MEVTFFGESMLELSREPLHRNLGGHTINMATYMARFARSRSMNVTYATALGVDCVSDHLLERWQREEINTHLVMRIDNKLPGLYFVEDSPSASPIIHYWKDDSAARYYFSAERSPLAMAAARGEIEAFCISGISLAILKPESRGRLVMLVRQLKAQGSKIIFDNAFCSQRWNRSEAIEWYSQILPLADIAYLDESDEYAVWGKSQSIQSRCRLFGCPEVIVRGSGKPCLLLSSHKEVTKTEELASDLPEHWVNAKATRAAFFAAYLSERLAGRDMYSAAMFGDIVAGRVEKCHHGLIPVTSMDDLL</sequence>
<gene>
    <name evidence="2" type="ORF">CS022_14155</name>
</gene>
<dbReference type="Pfam" id="PF00294">
    <property type="entry name" value="PfkB"/>
    <property type="match status" value="1"/>
</dbReference>
<accession>A0A4Q0YP37</accession>
<comment type="caution">
    <text evidence="2">The sequence shown here is derived from an EMBL/GenBank/DDBJ whole genome shotgun (WGS) entry which is preliminary data.</text>
</comment>
<name>A0A4Q0YP37_9GAMM</name>
<dbReference type="GO" id="GO:0016301">
    <property type="term" value="F:kinase activity"/>
    <property type="evidence" value="ECO:0007669"/>
    <property type="project" value="UniProtKB-KW"/>
</dbReference>
<dbReference type="EMBL" id="PEIB01000016">
    <property type="protein sequence ID" value="RXJ72770.1"/>
    <property type="molecule type" value="Genomic_DNA"/>
</dbReference>
<keyword evidence="3" id="KW-1185">Reference proteome</keyword>